<accession>A0A0T6LM55</accession>
<dbReference type="AlphaFoldDB" id="A0A0T6LM55"/>
<evidence type="ECO:0000313" key="2">
    <source>
        <dbReference type="EMBL" id="KRV47096.1"/>
    </source>
</evidence>
<dbReference type="RefSeq" id="WP_018381761.1">
    <property type="nucleotide sequence ID" value="NZ_LLZU01000038.1"/>
</dbReference>
<protein>
    <submittedName>
        <fullName evidence="2">Uncharacterized protein</fullName>
    </submittedName>
</protein>
<name>A0A0T6LM55_WENVI</name>
<evidence type="ECO:0000313" key="3">
    <source>
        <dbReference type="Proteomes" id="UP000050867"/>
    </source>
</evidence>
<proteinExistence type="predicted"/>
<comment type="caution">
    <text evidence="2">The sequence shown here is derived from an EMBL/GenBank/DDBJ whole genome shotgun (WGS) entry which is preliminary data.</text>
</comment>
<reference evidence="2 3" key="1">
    <citation type="submission" date="2015-10" db="EMBL/GenBank/DDBJ databases">
        <title>Draft genome sequence of pyrrolomycin-producing Streptomyces vitaminophilus.</title>
        <authorList>
            <person name="Graham D.E."/>
            <person name="Mahan K.M."/>
            <person name="Klingeman D.M."/>
            <person name="Hettich R.L."/>
            <person name="Parry R.J."/>
        </authorList>
    </citation>
    <scope>NUCLEOTIDE SEQUENCE [LARGE SCALE GENOMIC DNA]</scope>
    <source>
        <strain evidence="2 3">ATCC 31673</strain>
    </source>
</reference>
<dbReference type="EMBL" id="LLZU01000038">
    <property type="protein sequence ID" value="KRV47096.1"/>
    <property type="molecule type" value="Genomic_DNA"/>
</dbReference>
<feature type="region of interest" description="Disordered" evidence="1">
    <location>
        <begin position="1"/>
        <end position="76"/>
    </location>
</feature>
<dbReference type="Proteomes" id="UP000050867">
    <property type="component" value="Unassembled WGS sequence"/>
</dbReference>
<keyword evidence="3" id="KW-1185">Reference proteome</keyword>
<sequence>MSDPTEPDEPFEADQETEPGESDIEAPEADAAEQRAEVRQHTDHLPPSDERTPEAAEADALDQRAVVELDEDDYRE</sequence>
<gene>
    <name evidence="2" type="ORF">AQ490_10105</name>
</gene>
<organism evidence="2 3">
    <name type="scientific">Wenjunlia vitaminophila</name>
    <name type="common">Streptomyces vitaminophilus</name>
    <dbReference type="NCBI Taxonomy" id="76728"/>
    <lineage>
        <taxon>Bacteria</taxon>
        <taxon>Bacillati</taxon>
        <taxon>Actinomycetota</taxon>
        <taxon>Actinomycetes</taxon>
        <taxon>Kitasatosporales</taxon>
        <taxon>Streptomycetaceae</taxon>
        <taxon>Wenjunlia</taxon>
    </lineage>
</organism>
<evidence type="ECO:0000256" key="1">
    <source>
        <dbReference type="SAM" id="MobiDB-lite"/>
    </source>
</evidence>
<feature type="compositionally biased region" description="Acidic residues" evidence="1">
    <location>
        <begin position="1"/>
        <end position="31"/>
    </location>
</feature>
<feature type="compositionally biased region" description="Basic and acidic residues" evidence="1">
    <location>
        <begin position="32"/>
        <end position="54"/>
    </location>
</feature>
<dbReference type="OrthoDB" id="3398488at2"/>